<proteinExistence type="predicted"/>
<dbReference type="HOGENOM" id="CLU_000288_7_8_1"/>
<comment type="caution">
    <text evidence="2">The sequence shown here is derived from an EMBL/GenBank/DDBJ whole genome shotgun (WGS) entry which is preliminary data.</text>
</comment>
<gene>
    <name evidence="2" type="ORF">RirG_136230</name>
</gene>
<dbReference type="Proteomes" id="UP000022910">
    <property type="component" value="Unassembled WGS sequence"/>
</dbReference>
<evidence type="ECO:0000259" key="1">
    <source>
        <dbReference type="PROSITE" id="PS50011"/>
    </source>
</evidence>
<dbReference type="InterPro" id="IPR011009">
    <property type="entry name" value="Kinase-like_dom_sf"/>
</dbReference>
<dbReference type="Pfam" id="PF07714">
    <property type="entry name" value="PK_Tyr_Ser-Thr"/>
    <property type="match status" value="1"/>
</dbReference>
<protein>
    <submittedName>
        <fullName evidence="2">Ste20p</fullName>
    </submittedName>
</protein>
<name>A0A015KYM2_RHIIW</name>
<dbReference type="AlphaFoldDB" id="A0A015KYM2"/>
<evidence type="ECO:0000313" key="2">
    <source>
        <dbReference type="EMBL" id="EXX65131.1"/>
    </source>
</evidence>
<keyword evidence="3" id="KW-1185">Reference proteome</keyword>
<reference evidence="2 3" key="1">
    <citation type="submission" date="2014-02" db="EMBL/GenBank/DDBJ databases">
        <title>Single nucleus genome sequencing reveals high similarity among nuclei of an endomycorrhizal fungus.</title>
        <authorList>
            <person name="Lin K."/>
            <person name="Geurts R."/>
            <person name="Zhang Z."/>
            <person name="Limpens E."/>
            <person name="Saunders D.G."/>
            <person name="Mu D."/>
            <person name="Pang E."/>
            <person name="Cao H."/>
            <person name="Cha H."/>
            <person name="Lin T."/>
            <person name="Zhou Q."/>
            <person name="Shang Y."/>
            <person name="Li Y."/>
            <person name="Ivanov S."/>
            <person name="Sharma T."/>
            <person name="Velzen R.V."/>
            <person name="Ruijter N.D."/>
            <person name="Aanen D.K."/>
            <person name="Win J."/>
            <person name="Kamoun S."/>
            <person name="Bisseling T."/>
            <person name="Huang S."/>
        </authorList>
    </citation>
    <scope>NUCLEOTIDE SEQUENCE [LARGE SCALE GENOMIC DNA]</scope>
    <source>
        <strain evidence="3">DAOM197198w</strain>
    </source>
</reference>
<dbReference type="InterPro" id="IPR051681">
    <property type="entry name" value="Ser/Thr_Kinases-Pseudokinases"/>
</dbReference>
<dbReference type="PANTHER" id="PTHR44329">
    <property type="entry name" value="SERINE/THREONINE-PROTEIN KINASE TNNI3K-RELATED"/>
    <property type="match status" value="1"/>
</dbReference>
<dbReference type="GO" id="GO:0005524">
    <property type="term" value="F:ATP binding"/>
    <property type="evidence" value="ECO:0007669"/>
    <property type="project" value="InterPro"/>
</dbReference>
<dbReference type="Gene3D" id="1.10.510.10">
    <property type="entry name" value="Transferase(Phosphotransferase) domain 1"/>
    <property type="match status" value="1"/>
</dbReference>
<dbReference type="PROSITE" id="PS50011">
    <property type="entry name" value="PROTEIN_KINASE_DOM"/>
    <property type="match status" value="1"/>
</dbReference>
<accession>A0A015KYM2</accession>
<dbReference type="GO" id="GO:0004674">
    <property type="term" value="F:protein serine/threonine kinase activity"/>
    <property type="evidence" value="ECO:0007669"/>
    <property type="project" value="TreeGrafter"/>
</dbReference>
<evidence type="ECO:0000313" key="3">
    <source>
        <dbReference type="Proteomes" id="UP000022910"/>
    </source>
</evidence>
<dbReference type="SUPFAM" id="SSF56112">
    <property type="entry name" value="Protein kinase-like (PK-like)"/>
    <property type="match status" value="1"/>
</dbReference>
<dbReference type="InterPro" id="IPR001245">
    <property type="entry name" value="Ser-Thr/Tyr_kinase_cat_dom"/>
</dbReference>
<feature type="domain" description="Protein kinase" evidence="1">
    <location>
        <begin position="547"/>
        <end position="826"/>
    </location>
</feature>
<dbReference type="InterPro" id="IPR000719">
    <property type="entry name" value="Prot_kinase_dom"/>
</dbReference>
<organism evidence="2 3">
    <name type="scientific">Rhizophagus irregularis (strain DAOM 197198w)</name>
    <name type="common">Glomus intraradices</name>
    <dbReference type="NCBI Taxonomy" id="1432141"/>
    <lineage>
        <taxon>Eukaryota</taxon>
        <taxon>Fungi</taxon>
        <taxon>Fungi incertae sedis</taxon>
        <taxon>Mucoromycota</taxon>
        <taxon>Glomeromycotina</taxon>
        <taxon>Glomeromycetes</taxon>
        <taxon>Glomerales</taxon>
        <taxon>Glomeraceae</taxon>
        <taxon>Rhizophagus</taxon>
    </lineage>
</organism>
<dbReference type="EMBL" id="JEMT01022523">
    <property type="protein sequence ID" value="EXX65131.1"/>
    <property type="molecule type" value="Genomic_DNA"/>
</dbReference>
<sequence>MSSQDNFVCKYCGKLYIMRWIKWCKQCQIDNLRNNFKNWTSGNEKIDELIQEMQLKINHFGDIIFEWIPYNQFEDIKEIGRDDSTALYSAIWIDGPLQYDDDDKEWTRESSVGVSLKCLYNSQNITNEFLNEVNSHPINYNNISNDNIPKICGITQNPETKDYILVFRCCYCEYCGKIYTNLRYNICICYMKNDCISGNEKIDKLIQEMQLENIGKYAAFFEWIPYIQFNSIKQIGKDDSTTLLYSAIWMDGPLEYIYEEKSWVSVPNKEVVLKCLYNSQDIINEFLNEHKLHDEYDLLDDIPIIYGITQNPDTNDYIMVLQDGYCKYCGKIYTIEKNKWCTTCQINNLKQNFISWTSGNEKIDELIQEMQLKINDTNDVIVEWIPYNQFIEIKELNKNSSGTLYSAIWMDGPLKYDTSKIMWERVPNKEVVLKCHSQNIINKFLNEIKSYTFCNYFNDGIYGISQDPVIKDYIIVLYIDNYCKTCGEIYIVGRRRWCMLCQVNILKENFARWTSGNEKIDNFIQEMQLKINKFNNTIVEWIPYNQFNYIKEIGKGGFATVYSAIWMDGPLRYDYNKKEYKRKPNEEVALKRLNNSQNITDEFLSEVKNYSINHNEHILQIYGISQNPNTKDYIIVLQYANGGNFDNYINDIINWFWFEKLIALKNIIKGLKKIHGNKMVHRDFHTGNILTSFDLDSCYELSCNTASDIYISDMGLCGEISNIGQTKIYGVMPFVAPEVLKRKPYTQAADIYSFGMIMYFVATTKQPFANCAHDNILALNICNGIRPEINEKEAPKCYIDLMKKCWDSNPDNRPNAIEVSELIELFCKSCNASEDMIEDEKIGKQFEEAEEYRKANLLSVKNSKLTTQHPQAYYTSRLLNPFTKDLSNDTDCLDCMIDD</sequence>